<dbReference type="PROSITE" id="PS51819">
    <property type="entry name" value="VOC"/>
    <property type="match status" value="1"/>
</dbReference>
<keyword evidence="4" id="KW-1185">Reference proteome</keyword>
<sequence length="199" mass="21991">MAACTVAGKWEDVAAGAQQLAAVSVNHISKVCSDVAKSVDFYRDVLGFIVVKRPQTFDETFEGCWLWRYGLGLHLIKGTPVPRSSVIDPKSDHLSFQADSLDGVQAALRSRGIPFVRQEVMEGGMLVEQLFFHDPDNNMIEVCNCDCLPIIPLEQWGRCQGFTAGAAHDDEAMSELSTRDSLDSQRSEMEAEQLPRRSA</sequence>
<dbReference type="EMBL" id="JADXDR010000010">
    <property type="protein sequence ID" value="KAI7846046.1"/>
    <property type="molecule type" value="Genomic_DNA"/>
</dbReference>
<evidence type="ECO:0000313" key="3">
    <source>
        <dbReference type="EMBL" id="KAI7846046.1"/>
    </source>
</evidence>
<proteinExistence type="predicted"/>
<comment type="caution">
    <text evidence="3">The sequence shown here is derived from an EMBL/GenBank/DDBJ whole genome shotgun (WGS) entry which is preliminary data.</text>
</comment>
<feature type="region of interest" description="Disordered" evidence="1">
    <location>
        <begin position="170"/>
        <end position="199"/>
    </location>
</feature>
<accession>A0AAD5E0N9</accession>
<dbReference type="CDD" id="cd07245">
    <property type="entry name" value="VOC_like"/>
    <property type="match status" value="1"/>
</dbReference>
<evidence type="ECO:0000313" key="4">
    <source>
        <dbReference type="Proteomes" id="UP001205105"/>
    </source>
</evidence>
<evidence type="ECO:0000259" key="2">
    <source>
        <dbReference type="PROSITE" id="PS51819"/>
    </source>
</evidence>
<protein>
    <recommendedName>
        <fullName evidence="2">VOC domain-containing protein</fullName>
    </recommendedName>
</protein>
<dbReference type="InterPro" id="IPR037523">
    <property type="entry name" value="VOC_core"/>
</dbReference>
<dbReference type="Proteomes" id="UP001205105">
    <property type="component" value="Unassembled WGS sequence"/>
</dbReference>
<dbReference type="Gene3D" id="3.10.180.10">
    <property type="entry name" value="2,3-Dihydroxybiphenyl 1,2-Dioxygenase, domain 1"/>
    <property type="match status" value="1"/>
</dbReference>
<dbReference type="Pfam" id="PF00903">
    <property type="entry name" value="Glyoxalase"/>
    <property type="match status" value="1"/>
</dbReference>
<gene>
    <name evidence="3" type="ORF">COHA_000412</name>
</gene>
<dbReference type="AlphaFoldDB" id="A0AAD5E0N9"/>
<evidence type="ECO:0000256" key="1">
    <source>
        <dbReference type="SAM" id="MobiDB-lite"/>
    </source>
</evidence>
<name>A0AAD5E0N9_9CHLO</name>
<reference evidence="3" key="1">
    <citation type="submission" date="2020-11" db="EMBL/GenBank/DDBJ databases">
        <title>Chlorella ohadii genome sequencing and assembly.</title>
        <authorList>
            <person name="Murik O."/>
            <person name="Treves H."/>
            <person name="Kedem I."/>
            <person name="Shotland Y."/>
            <person name="Kaplan A."/>
        </authorList>
    </citation>
    <scope>NUCLEOTIDE SEQUENCE</scope>
    <source>
        <strain evidence="3">1</strain>
    </source>
</reference>
<dbReference type="PANTHER" id="PTHR46142:SF3">
    <property type="entry name" value="F18B13.24 PROTEIN"/>
    <property type="match status" value="1"/>
</dbReference>
<dbReference type="PANTHER" id="PTHR46142">
    <property type="match status" value="1"/>
</dbReference>
<feature type="domain" description="VOC" evidence="2">
    <location>
        <begin position="24"/>
        <end position="145"/>
    </location>
</feature>
<dbReference type="InterPro" id="IPR029068">
    <property type="entry name" value="Glyas_Bleomycin-R_OHBP_Dase"/>
</dbReference>
<dbReference type="InterPro" id="IPR004360">
    <property type="entry name" value="Glyas_Fos-R_dOase_dom"/>
</dbReference>
<dbReference type="SUPFAM" id="SSF54593">
    <property type="entry name" value="Glyoxalase/Bleomycin resistance protein/Dihydroxybiphenyl dioxygenase"/>
    <property type="match status" value="1"/>
</dbReference>
<organism evidence="3 4">
    <name type="scientific">Chlorella ohadii</name>
    <dbReference type="NCBI Taxonomy" id="2649997"/>
    <lineage>
        <taxon>Eukaryota</taxon>
        <taxon>Viridiplantae</taxon>
        <taxon>Chlorophyta</taxon>
        <taxon>core chlorophytes</taxon>
        <taxon>Trebouxiophyceae</taxon>
        <taxon>Chlorellales</taxon>
        <taxon>Chlorellaceae</taxon>
        <taxon>Chlorella clade</taxon>
        <taxon>Chlorella</taxon>
    </lineage>
</organism>